<dbReference type="InterPro" id="IPR021857">
    <property type="entry name" value="DUF3467"/>
</dbReference>
<evidence type="ECO:0000256" key="1">
    <source>
        <dbReference type="SAM" id="MobiDB-lite"/>
    </source>
</evidence>
<dbReference type="EMBL" id="QPGA01000043">
    <property type="protein sequence ID" value="RDE49396.1"/>
    <property type="molecule type" value="Genomic_DNA"/>
</dbReference>
<dbReference type="Proteomes" id="UP000253831">
    <property type="component" value="Unassembled WGS sequence"/>
</dbReference>
<evidence type="ECO:0000313" key="3">
    <source>
        <dbReference type="Proteomes" id="UP000253831"/>
    </source>
</evidence>
<sequence length="113" mass="12482">MAQEKPETPAAPVKAPAEAVETRAATAGEQQIRMNTASVKSSYCNMVNVTTTREEVVMNFGVNESWDRGASEYDVRLEHRIVMSPFAAKRLALMLGKLVSEYEGRYGELNQGN</sequence>
<comment type="caution">
    <text evidence="2">The sequence shown here is derived from an EMBL/GenBank/DDBJ whole genome shotgun (WGS) entry which is preliminary data.</text>
</comment>
<organism evidence="2 3">
    <name type="scientific">Candidatus Accumulibacter meliphilus</name>
    <dbReference type="NCBI Taxonomy" id="2211374"/>
    <lineage>
        <taxon>Bacteria</taxon>
        <taxon>Pseudomonadati</taxon>
        <taxon>Pseudomonadota</taxon>
        <taxon>Betaproteobacteria</taxon>
        <taxon>Candidatus Accumulibacter</taxon>
    </lineage>
</organism>
<reference evidence="2 3" key="1">
    <citation type="submission" date="2018-05" db="EMBL/GenBank/DDBJ databases">
        <title>Integrated omic analyses show evidence that a Ca. Accumulibacter phosphatis strain performs denitrification under micro-aerobic conditions.</title>
        <authorList>
            <person name="Camejo P.Y."/>
            <person name="Katherine M.D."/>
            <person name="Daniel N.R."/>
        </authorList>
    </citation>
    <scope>NUCLEOTIDE SEQUENCE [LARGE SCALE GENOMIC DNA]</scope>
    <source>
        <strain evidence="2">UW-LDO-IC</strain>
    </source>
</reference>
<proteinExistence type="predicted"/>
<dbReference type="Pfam" id="PF11950">
    <property type="entry name" value="DUF3467"/>
    <property type="match status" value="1"/>
</dbReference>
<evidence type="ECO:0000313" key="2">
    <source>
        <dbReference type="EMBL" id="RDE49396.1"/>
    </source>
</evidence>
<gene>
    <name evidence="2" type="ORF">DVS81_16745</name>
</gene>
<protein>
    <submittedName>
        <fullName evidence="2">DUF3467 domain-containing protein</fullName>
    </submittedName>
</protein>
<accession>A0A369XKG2</accession>
<feature type="compositionally biased region" description="Low complexity" evidence="1">
    <location>
        <begin position="8"/>
        <end position="19"/>
    </location>
</feature>
<name>A0A369XKG2_9PROT</name>
<feature type="region of interest" description="Disordered" evidence="1">
    <location>
        <begin position="1"/>
        <end position="27"/>
    </location>
</feature>
<dbReference type="AlphaFoldDB" id="A0A369XKG2"/>